<dbReference type="PROSITE" id="PS00022">
    <property type="entry name" value="EGF_1"/>
    <property type="match status" value="1"/>
</dbReference>
<feature type="domain" description="EGF-like" evidence="4">
    <location>
        <begin position="366"/>
        <end position="406"/>
    </location>
</feature>
<dbReference type="PROSITE" id="PS50026">
    <property type="entry name" value="EGF_3"/>
    <property type="match status" value="2"/>
</dbReference>
<sequence length="538" mass="59895">MATALPLCIILLGCCLCLEVAKGQPYYDPEGNYYDLNPSAPDVGVTSEPSTALAKTTSRASGNDSKDSHPGVSGSHYYDEFMRRDDVPDVKYLEDTGASKEEEDYAPLPRAMEPEMIFNHAYKNNATQPPRSTFAQTDGLMVRISNRTQHEAGNISCDVVSNAGCDVIHYERCDPKTRSCQCLKGFLRETAAGGQGACKAASFYHGHLTVNAPGVDQSYSVEQLQPIKWRLMTLIQLTFTKQNIRGVLDLDIHSIEKQGQRMTLKFELTMDKSLTSGLGEIQNVLSQQLMVTPRGDMLLESEVKGALVNNSEYSSLFSPLVEINPCINSDHNYCSTHAICSYVGDAVTCQCENGFDDPTPNLYRLPGEHCVEKCHCQNGGLCVDDDILSGTKQCSCLKWYFGTQCEIDGKEVLVICCSSIGSLVVLSLLLCCCYYFCSKHKDSNVRSRMLHFSPDISILKLPRVWMDTTTSFHEHELSPENNRRISITSESNPYFDGYILEDIPLSTLPRHAEAHSPYYQTTLGHHQATMSSHSFYRY</sequence>
<dbReference type="GeneID" id="106074200"/>
<keyword evidence="5" id="KW-1185">Reference proteome</keyword>
<evidence type="ECO:0000313" key="5">
    <source>
        <dbReference type="Proteomes" id="UP001165740"/>
    </source>
</evidence>
<dbReference type="AlphaFoldDB" id="A0A9W3AB34"/>
<proteinExistence type="predicted"/>
<keyword evidence="1" id="KW-1015">Disulfide bond</keyword>
<dbReference type="InterPro" id="IPR000742">
    <property type="entry name" value="EGF"/>
</dbReference>
<organism evidence="5 6">
    <name type="scientific">Biomphalaria glabrata</name>
    <name type="common">Bloodfluke planorb</name>
    <name type="synonym">Freshwater snail</name>
    <dbReference type="NCBI Taxonomy" id="6526"/>
    <lineage>
        <taxon>Eukaryota</taxon>
        <taxon>Metazoa</taxon>
        <taxon>Spiralia</taxon>
        <taxon>Lophotrochozoa</taxon>
        <taxon>Mollusca</taxon>
        <taxon>Gastropoda</taxon>
        <taxon>Heterobranchia</taxon>
        <taxon>Euthyneura</taxon>
        <taxon>Panpulmonata</taxon>
        <taxon>Hygrophila</taxon>
        <taxon>Lymnaeoidea</taxon>
        <taxon>Planorbidae</taxon>
        <taxon>Biomphalaria</taxon>
    </lineage>
</organism>
<dbReference type="OrthoDB" id="6157525at2759"/>
<evidence type="ECO:0000313" key="6">
    <source>
        <dbReference type="RefSeq" id="XP_055884368.1"/>
    </source>
</evidence>
<dbReference type="Proteomes" id="UP001165740">
    <property type="component" value="Chromosome 5"/>
</dbReference>
<evidence type="ECO:0000256" key="1">
    <source>
        <dbReference type="PROSITE-ProRule" id="PRU00076"/>
    </source>
</evidence>
<feature type="domain" description="EGF-like" evidence="4">
    <location>
        <begin position="322"/>
        <end position="361"/>
    </location>
</feature>
<feature type="disulfide bond" evidence="1">
    <location>
        <begin position="396"/>
        <end position="405"/>
    </location>
</feature>
<feature type="region of interest" description="Disordered" evidence="2">
    <location>
        <begin position="38"/>
        <end position="77"/>
    </location>
</feature>
<evidence type="ECO:0000256" key="3">
    <source>
        <dbReference type="SAM" id="SignalP"/>
    </source>
</evidence>
<feature type="signal peptide" evidence="3">
    <location>
        <begin position="1"/>
        <end position="23"/>
    </location>
</feature>
<feature type="chain" id="PRO_5040951594" evidence="3">
    <location>
        <begin position="24"/>
        <end position="538"/>
    </location>
</feature>
<keyword evidence="1" id="KW-0245">EGF-like domain</keyword>
<feature type="compositionally biased region" description="Polar residues" evidence="2">
    <location>
        <begin position="47"/>
        <end position="63"/>
    </location>
</feature>
<comment type="caution">
    <text evidence="1">Lacks conserved residue(s) required for the propagation of feature annotation.</text>
</comment>
<keyword evidence="3" id="KW-0732">Signal</keyword>
<evidence type="ECO:0000259" key="4">
    <source>
        <dbReference type="PROSITE" id="PS50026"/>
    </source>
</evidence>
<dbReference type="Gene3D" id="2.10.25.10">
    <property type="entry name" value="Laminin"/>
    <property type="match status" value="1"/>
</dbReference>
<dbReference type="RefSeq" id="XP_055884368.1">
    <property type="nucleotide sequence ID" value="XM_056028393.1"/>
</dbReference>
<name>A0A9W3AB34_BIOGL</name>
<gene>
    <name evidence="6" type="primary">LOC106074200</name>
</gene>
<evidence type="ECO:0000256" key="2">
    <source>
        <dbReference type="SAM" id="MobiDB-lite"/>
    </source>
</evidence>
<protein>
    <submittedName>
        <fullName evidence="6">Uncharacterized protein LOC106074200</fullName>
    </submittedName>
</protein>
<reference evidence="6" key="1">
    <citation type="submission" date="2025-08" db="UniProtKB">
        <authorList>
            <consortium name="RefSeq"/>
        </authorList>
    </citation>
    <scope>IDENTIFICATION</scope>
</reference>
<accession>A0A9W3AB34</accession>
<dbReference type="OMA" id="IECECRD"/>